<dbReference type="SUPFAM" id="SSF49785">
    <property type="entry name" value="Galactose-binding domain-like"/>
    <property type="match status" value="1"/>
</dbReference>
<dbReference type="InterPro" id="IPR008979">
    <property type="entry name" value="Galactose-bd-like_sf"/>
</dbReference>
<dbReference type="PANTHER" id="PTHR31987">
    <property type="entry name" value="GLUTAMINASE A-RELATED"/>
    <property type="match status" value="1"/>
</dbReference>
<evidence type="ECO:0000259" key="1">
    <source>
        <dbReference type="Pfam" id="PF16334"/>
    </source>
</evidence>
<dbReference type="Gene3D" id="1.50.10.10">
    <property type="match status" value="1"/>
</dbReference>
<dbReference type="Gene3D" id="2.60.120.260">
    <property type="entry name" value="Galactose-binding domain-like"/>
    <property type="match status" value="1"/>
</dbReference>
<dbReference type="KEGG" id="pbu:L21SP3_00662"/>
<dbReference type="OrthoDB" id="175993at2"/>
<organism evidence="4 5">
    <name type="scientific">Sedimentisphaera cyanobacteriorum</name>
    <dbReference type="NCBI Taxonomy" id="1940790"/>
    <lineage>
        <taxon>Bacteria</taxon>
        <taxon>Pseudomonadati</taxon>
        <taxon>Planctomycetota</taxon>
        <taxon>Phycisphaerae</taxon>
        <taxon>Sedimentisphaerales</taxon>
        <taxon>Sedimentisphaeraceae</taxon>
        <taxon>Sedimentisphaera</taxon>
    </lineage>
</organism>
<dbReference type="InterPro" id="IPR008928">
    <property type="entry name" value="6-hairpin_glycosidase_sf"/>
</dbReference>
<dbReference type="InterPro" id="IPR032514">
    <property type="entry name" value="GtaA_central"/>
</dbReference>
<sequence length="882" mass="99745">MRNKIFEAVSPSKAQRKNFLFRGAGVLTVLFIAFIANTSLADKAGENSFRPPSVPLIACDPYFSIWSPADQLYGSETCHWTGTDHPLVSMVRIDGKTYRIMGSQPENVEPAEQVSLEVHPTRTVYTFLAGGAEIQLEFMQAALPDDIDLLSQPIVWIEWEAKSADGKSHDISVYMDAGMDLAVHQNNQYVEWSKPDFEGLNVLKTGTKSQNVLARKGDNVRIDWGYFYMAAPDGQKPQSQIAQAHKSRAYFTARGDLPGTMDKDMPRRVEEDAPVMAYKFDRKLEKGKTASCRMMLAYDDIKSVLYFGDQLEAYWKKDGKTIEDILSSAAENFAQLQNRCESFDKELMQDLYKAGGEDYVKIASLAYRQALAANKVVADENGMPLMFSKENFSNGCMGTVDVFYPFAPQVLLLNPTLAKASFVPILEYGRSERWKFPFAPHDVGTYPHAMGQVYGGGERSAENQMPVEECGNMILLTAAAVKAEGDVEFARKYWDILSSWAEYLKSKGLDPENQLCTDDFAGHLAHNVNLSMKAIVSLAAYADMADMMGEKARASLYRRTAQKYARQWMEMADDGDHYRLAFDKSGTWSQKYNLVWDRILDLDLFPDSVARKEMKYYKKMQNEYGLPLDNRSKYTKLDWIFWTASITGSKKDFKDLIAPVRKFISETPDRVPMTDWYWTHNAEQRGFQARPVVGGVFIKLMDNEKVWNKWVKNAGSVKGQWAPLPKPPKIEPVVAMSYDEPKMWYYTFDKPSNDNWYKPSFNPVDAGWSRGAAGFGTSGTPSAEVNTVWQSPNIWITRKFHLDDVPDSLELMIHHDEDATVYINGKLAAKLYGYTSSPGHYKIKDDAMKTLKKGRNTIAIHCRQNTGGQYIDAGLAQIIEQD</sequence>
<dbReference type="SUPFAM" id="SSF48208">
    <property type="entry name" value="Six-hairpin glycosidases"/>
    <property type="match status" value="1"/>
</dbReference>
<dbReference type="PANTHER" id="PTHR31987:SF1">
    <property type="entry name" value="GLUTAMINASE A"/>
    <property type="match status" value="1"/>
</dbReference>
<accession>A0A1Q2HMV6</accession>
<dbReference type="Pfam" id="PF17168">
    <property type="entry name" value="DUF5127"/>
    <property type="match status" value="1"/>
</dbReference>
<evidence type="ECO:0008006" key="6">
    <source>
        <dbReference type="Google" id="ProtNLM"/>
    </source>
</evidence>
<dbReference type="STRING" id="1940790.L21SP3_00662"/>
<dbReference type="InterPro" id="IPR012341">
    <property type="entry name" value="6hp_glycosidase-like_sf"/>
</dbReference>
<proteinExistence type="predicted"/>
<evidence type="ECO:0000259" key="2">
    <source>
        <dbReference type="Pfam" id="PF16335"/>
    </source>
</evidence>
<feature type="domain" description="DUF4964" evidence="1">
    <location>
        <begin position="36"/>
        <end position="108"/>
    </location>
</feature>
<dbReference type="Pfam" id="PF16334">
    <property type="entry name" value="DUF4964"/>
    <property type="match status" value="1"/>
</dbReference>
<evidence type="ECO:0000313" key="5">
    <source>
        <dbReference type="Proteomes" id="UP000188273"/>
    </source>
</evidence>
<dbReference type="Pfam" id="PF16335">
    <property type="entry name" value="GtaA_6_Hairpin"/>
    <property type="match status" value="1"/>
</dbReference>
<dbReference type="AlphaFoldDB" id="A0A1Q2HMV6"/>
<feature type="domain" description="Glutaminase A central" evidence="2">
    <location>
        <begin position="356"/>
        <end position="700"/>
    </location>
</feature>
<gene>
    <name evidence="4" type="ORF">L21SP3_00662</name>
</gene>
<dbReference type="InterPro" id="IPR052743">
    <property type="entry name" value="Glutaminase_GtaA"/>
</dbReference>
<dbReference type="Proteomes" id="UP000188273">
    <property type="component" value="Chromosome"/>
</dbReference>
<dbReference type="RefSeq" id="WP_077539336.1">
    <property type="nucleotide sequence ID" value="NZ_CP019633.1"/>
</dbReference>
<feature type="domain" description="Glutaminase A N-terminal" evidence="3">
    <location>
        <begin position="121"/>
        <end position="350"/>
    </location>
</feature>
<name>A0A1Q2HMV6_9BACT</name>
<reference evidence="5" key="1">
    <citation type="submission" date="2017-02" db="EMBL/GenBank/DDBJ databases">
        <title>Comparative genomics and description of representatives of a novel lineage of planctomycetes thriving in anoxic sediments.</title>
        <authorList>
            <person name="Spring S."/>
            <person name="Bunk B."/>
            <person name="Sproer C."/>
            <person name="Klenk H.-P."/>
        </authorList>
    </citation>
    <scope>NUCLEOTIDE SEQUENCE [LARGE SCALE GENOMIC DNA]</scope>
    <source>
        <strain evidence="5">L21-RPul-D3</strain>
    </source>
</reference>
<dbReference type="InterPro" id="IPR033433">
    <property type="entry name" value="GtaA_N"/>
</dbReference>
<dbReference type="GO" id="GO:0005975">
    <property type="term" value="P:carbohydrate metabolic process"/>
    <property type="evidence" value="ECO:0007669"/>
    <property type="project" value="InterPro"/>
</dbReference>
<dbReference type="InterPro" id="IPR032515">
    <property type="entry name" value="DUF4964"/>
</dbReference>
<keyword evidence="5" id="KW-1185">Reference proteome</keyword>
<dbReference type="EMBL" id="CP019633">
    <property type="protein sequence ID" value="AQQ08869.1"/>
    <property type="molecule type" value="Genomic_DNA"/>
</dbReference>
<evidence type="ECO:0000313" key="4">
    <source>
        <dbReference type="EMBL" id="AQQ08869.1"/>
    </source>
</evidence>
<evidence type="ECO:0000259" key="3">
    <source>
        <dbReference type="Pfam" id="PF17168"/>
    </source>
</evidence>
<protein>
    <recommendedName>
        <fullName evidence="6">Glutaminase A</fullName>
    </recommendedName>
</protein>